<dbReference type="Pfam" id="PF23466">
    <property type="entry name" value="WWE_4"/>
    <property type="match status" value="1"/>
</dbReference>
<dbReference type="Gene3D" id="3.30.720.50">
    <property type="match status" value="1"/>
</dbReference>
<evidence type="ECO:0000256" key="3">
    <source>
        <dbReference type="ARBA" id="ARBA00024347"/>
    </source>
</evidence>
<dbReference type="Pfam" id="PF02825">
    <property type="entry name" value="WWE"/>
    <property type="match status" value="1"/>
</dbReference>
<evidence type="ECO:0000259" key="6">
    <source>
        <dbReference type="PROSITE" id="PS50103"/>
    </source>
</evidence>
<dbReference type="PANTHER" id="PTHR45740:SF6">
    <property type="entry name" value="PROTEIN MONO-ADP-RIBOSYLTRANSFERASE PARP12"/>
    <property type="match status" value="1"/>
</dbReference>
<feature type="zinc finger region" description="C3H1-type" evidence="4">
    <location>
        <begin position="69"/>
        <end position="96"/>
    </location>
</feature>
<comment type="similarity">
    <text evidence="3">Belongs to the ARTD/PARP family.</text>
</comment>
<dbReference type="PANTHER" id="PTHR45740">
    <property type="entry name" value="POLY [ADP-RIBOSE] POLYMERASE"/>
    <property type="match status" value="1"/>
</dbReference>
<accession>A0A8C4WVU6</accession>
<dbReference type="Ensembl" id="ENSEBUT00000015053.1">
    <property type="protein sequence ID" value="ENSEBUP00000014477.1"/>
    <property type="gene ID" value="ENSEBUG00000009123.1"/>
</dbReference>
<evidence type="ECO:0000256" key="1">
    <source>
        <dbReference type="ARBA" id="ARBA00004123"/>
    </source>
</evidence>
<keyword evidence="9" id="KW-1185">Reference proteome</keyword>
<evidence type="ECO:0000259" key="7">
    <source>
        <dbReference type="PROSITE" id="PS50918"/>
    </source>
</evidence>
<evidence type="ECO:0000313" key="9">
    <source>
        <dbReference type="Proteomes" id="UP000694388"/>
    </source>
</evidence>
<keyword evidence="4" id="KW-0863">Zinc-finger</keyword>
<dbReference type="AlphaFoldDB" id="A0A8C4WVU6"/>
<dbReference type="InterPro" id="IPR000571">
    <property type="entry name" value="Znf_CCCH"/>
</dbReference>
<dbReference type="InterPro" id="IPR004170">
    <property type="entry name" value="WWE_dom"/>
</dbReference>
<name>A0A8C4WVU6_EPTBU</name>
<reference evidence="8" key="1">
    <citation type="submission" date="2025-08" db="UniProtKB">
        <authorList>
            <consortium name="Ensembl"/>
        </authorList>
    </citation>
    <scope>IDENTIFICATION</scope>
</reference>
<dbReference type="InterPro" id="IPR037197">
    <property type="entry name" value="WWE_dom_sf"/>
</dbReference>
<sequence>MLTPITKNLLQKKGFGDCRMRDLLGMLRNAAQMQDVIRVNATTREPSDDSQVLLKIEELSVLNDSEDKMDKDGICLYYLRKCCRYKDKCKYVHFDLPYCWQWHERQRQWKDIPNMEEIEKDFCYPACDSHNGAECIVDFLNMNLGGYSVRRLSTTNSISVPCDFILTTRWCWYWKDENDHWVEYASEDAKSKATVDSEILEKSYQESSNGVVKFEAGCRKYILSFAEMVQQNETTKTKRDVRRRPEFVSAQEKDDILQRSCKDCGHLEDENTESAHLEPSKTNGIEHEHEREAAFNPEQVYFIPAFQFLYALYFSNRVYQGFVFSIHFECKTMTIY</sequence>
<keyword evidence="4" id="KW-0479">Metal-binding</keyword>
<dbReference type="GO" id="GO:0008270">
    <property type="term" value="F:zinc ion binding"/>
    <property type="evidence" value="ECO:0007669"/>
    <property type="project" value="UniProtKB-KW"/>
</dbReference>
<keyword evidence="2" id="KW-0539">Nucleus</keyword>
<comment type="subcellular location">
    <subcellularLocation>
        <location evidence="1">Nucleus</location>
    </subcellularLocation>
</comment>
<evidence type="ECO:0000313" key="8">
    <source>
        <dbReference type="Ensembl" id="ENSEBUP00000014477.1"/>
    </source>
</evidence>
<keyword evidence="4" id="KW-0862">Zinc</keyword>
<dbReference type="PROSITE" id="PS50103">
    <property type="entry name" value="ZF_C3H1"/>
    <property type="match status" value="1"/>
</dbReference>
<protein>
    <submittedName>
        <fullName evidence="8">Uncharacterized protein</fullName>
    </submittedName>
</protein>
<dbReference type="GO" id="GO:1990404">
    <property type="term" value="F:NAD+-protein mono-ADP-ribosyltransferase activity"/>
    <property type="evidence" value="ECO:0007669"/>
    <property type="project" value="TreeGrafter"/>
</dbReference>
<reference evidence="8" key="2">
    <citation type="submission" date="2025-09" db="UniProtKB">
        <authorList>
            <consortium name="Ensembl"/>
        </authorList>
    </citation>
    <scope>IDENTIFICATION</scope>
</reference>
<dbReference type="SUPFAM" id="SSF117839">
    <property type="entry name" value="WWE domain"/>
    <property type="match status" value="1"/>
</dbReference>
<feature type="domain" description="WWE" evidence="7">
    <location>
        <begin position="157"/>
        <end position="243"/>
    </location>
</feature>
<dbReference type="Proteomes" id="UP000694388">
    <property type="component" value="Unplaced"/>
</dbReference>
<dbReference type="GO" id="GO:0003950">
    <property type="term" value="F:NAD+ poly-ADP-ribosyltransferase activity"/>
    <property type="evidence" value="ECO:0007669"/>
    <property type="project" value="TreeGrafter"/>
</dbReference>
<dbReference type="InterPro" id="IPR051712">
    <property type="entry name" value="ARTD-AVP"/>
</dbReference>
<evidence type="ECO:0000256" key="5">
    <source>
        <dbReference type="SAM" id="MobiDB-lite"/>
    </source>
</evidence>
<dbReference type="GO" id="GO:0005634">
    <property type="term" value="C:nucleus"/>
    <property type="evidence" value="ECO:0007669"/>
    <property type="project" value="UniProtKB-SubCell"/>
</dbReference>
<feature type="region of interest" description="Disordered" evidence="5">
    <location>
        <begin position="269"/>
        <end position="289"/>
    </location>
</feature>
<proteinExistence type="inferred from homology"/>
<evidence type="ECO:0000256" key="2">
    <source>
        <dbReference type="ARBA" id="ARBA00023242"/>
    </source>
</evidence>
<dbReference type="PROSITE" id="PS50918">
    <property type="entry name" value="WWE"/>
    <property type="match status" value="1"/>
</dbReference>
<evidence type="ECO:0000256" key="4">
    <source>
        <dbReference type="PROSITE-ProRule" id="PRU00723"/>
    </source>
</evidence>
<organism evidence="8 9">
    <name type="scientific">Eptatretus burgeri</name>
    <name type="common">Inshore hagfish</name>
    <dbReference type="NCBI Taxonomy" id="7764"/>
    <lineage>
        <taxon>Eukaryota</taxon>
        <taxon>Metazoa</taxon>
        <taxon>Chordata</taxon>
        <taxon>Craniata</taxon>
        <taxon>Vertebrata</taxon>
        <taxon>Cyclostomata</taxon>
        <taxon>Myxini</taxon>
        <taxon>Myxiniformes</taxon>
        <taxon>Myxinidae</taxon>
        <taxon>Eptatretinae</taxon>
        <taxon>Eptatretus</taxon>
    </lineage>
</organism>
<dbReference type="GeneTree" id="ENSGT00940000154649"/>
<feature type="domain" description="C3H1-type" evidence="6">
    <location>
        <begin position="69"/>
        <end position="96"/>
    </location>
</feature>